<dbReference type="Proteomes" id="UP001396334">
    <property type="component" value="Unassembled WGS sequence"/>
</dbReference>
<evidence type="ECO:0000313" key="2">
    <source>
        <dbReference type="EMBL" id="KAK9003659.1"/>
    </source>
</evidence>
<gene>
    <name evidence="2" type="ORF">V6N11_084294</name>
</gene>
<proteinExistence type="predicted"/>
<feature type="region of interest" description="Disordered" evidence="1">
    <location>
        <begin position="84"/>
        <end position="116"/>
    </location>
</feature>
<organism evidence="2 3">
    <name type="scientific">Hibiscus sabdariffa</name>
    <name type="common">roselle</name>
    <dbReference type="NCBI Taxonomy" id="183260"/>
    <lineage>
        <taxon>Eukaryota</taxon>
        <taxon>Viridiplantae</taxon>
        <taxon>Streptophyta</taxon>
        <taxon>Embryophyta</taxon>
        <taxon>Tracheophyta</taxon>
        <taxon>Spermatophyta</taxon>
        <taxon>Magnoliopsida</taxon>
        <taxon>eudicotyledons</taxon>
        <taxon>Gunneridae</taxon>
        <taxon>Pentapetalae</taxon>
        <taxon>rosids</taxon>
        <taxon>malvids</taxon>
        <taxon>Malvales</taxon>
        <taxon>Malvaceae</taxon>
        <taxon>Malvoideae</taxon>
        <taxon>Hibiscus</taxon>
    </lineage>
</organism>
<keyword evidence="3" id="KW-1185">Reference proteome</keyword>
<sequence length="116" mass="12900">MVIGAVLAGKGKPWRQWCFSHYWNGGNDYGWERGRQPKKQSEGGSHVEVEVVGNQLDMHRVGLVEKMGLEDITADEWVDGLDEEFGSQMDPTFEGGAESNLISSDSKAELKTDNLE</sequence>
<evidence type="ECO:0000313" key="3">
    <source>
        <dbReference type="Proteomes" id="UP001396334"/>
    </source>
</evidence>
<accession>A0ABR2QSM2</accession>
<comment type="caution">
    <text evidence="2">The sequence shown here is derived from an EMBL/GenBank/DDBJ whole genome shotgun (WGS) entry which is preliminary data.</text>
</comment>
<reference evidence="2 3" key="1">
    <citation type="journal article" date="2024" name="G3 (Bethesda)">
        <title>Genome assembly of Hibiscus sabdariffa L. provides insights into metabolisms of medicinal natural products.</title>
        <authorList>
            <person name="Kim T."/>
        </authorList>
    </citation>
    <scope>NUCLEOTIDE SEQUENCE [LARGE SCALE GENOMIC DNA]</scope>
    <source>
        <strain evidence="2">TK-2024</strain>
        <tissue evidence="2">Old leaves</tissue>
    </source>
</reference>
<evidence type="ECO:0000256" key="1">
    <source>
        <dbReference type="SAM" id="MobiDB-lite"/>
    </source>
</evidence>
<protein>
    <submittedName>
        <fullName evidence="2">Uncharacterized protein</fullName>
    </submittedName>
</protein>
<name>A0ABR2QSM2_9ROSI</name>
<feature type="compositionally biased region" description="Basic and acidic residues" evidence="1">
    <location>
        <begin position="106"/>
        <end position="116"/>
    </location>
</feature>
<dbReference type="EMBL" id="JBBPBN010000033">
    <property type="protein sequence ID" value="KAK9003659.1"/>
    <property type="molecule type" value="Genomic_DNA"/>
</dbReference>